<accession>A0ABD0N4L4</accession>
<feature type="region of interest" description="Disordered" evidence="1">
    <location>
        <begin position="178"/>
        <end position="199"/>
    </location>
</feature>
<proteinExistence type="predicted"/>
<organism evidence="2 3">
    <name type="scientific">Cirrhinus mrigala</name>
    <name type="common">Mrigala</name>
    <dbReference type="NCBI Taxonomy" id="683832"/>
    <lineage>
        <taxon>Eukaryota</taxon>
        <taxon>Metazoa</taxon>
        <taxon>Chordata</taxon>
        <taxon>Craniata</taxon>
        <taxon>Vertebrata</taxon>
        <taxon>Euteleostomi</taxon>
        <taxon>Actinopterygii</taxon>
        <taxon>Neopterygii</taxon>
        <taxon>Teleostei</taxon>
        <taxon>Ostariophysi</taxon>
        <taxon>Cypriniformes</taxon>
        <taxon>Cyprinidae</taxon>
        <taxon>Labeoninae</taxon>
        <taxon>Labeonini</taxon>
        <taxon>Cirrhinus</taxon>
    </lineage>
</organism>
<protein>
    <submittedName>
        <fullName evidence="2">Uncharacterized protein</fullName>
    </submittedName>
</protein>
<evidence type="ECO:0000256" key="1">
    <source>
        <dbReference type="SAM" id="MobiDB-lite"/>
    </source>
</evidence>
<sequence>NVSKPSFRARVPPCSRYISSGDTHALCVACLEAEHAASALEGGDCPHCDVLPMRLLRSRKALFSEEGAFISVPLHSWGSQLDLVEGMETGDPLSPASPTRSAARPLGSEARAAVSSPRGSASTLPISSSEEVDVVSVDEAAAPQFPQYEELLEVVTRAVAKLSIDWPAEPLLDERFLRSRPPPARRSLPFFPDLHTEVP</sequence>
<feature type="non-terminal residue" evidence="2">
    <location>
        <position position="199"/>
    </location>
</feature>
<dbReference type="Proteomes" id="UP001529510">
    <property type="component" value="Unassembled WGS sequence"/>
</dbReference>
<evidence type="ECO:0000313" key="3">
    <source>
        <dbReference type="Proteomes" id="UP001529510"/>
    </source>
</evidence>
<evidence type="ECO:0000313" key="2">
    <source>
        <dbReference type="EMBL" id="KAL0157073.1"/>
    </source>
</evidence>
<feature type="non-terminal residue" evidence="2">
    <location>
        <position position="1"/>
    </location>
</feature>
<keyword evidence="3" id="KW-1185">Reference proteome</keyword>
<dbReference type="AlphaFoldDB" id="A0ABD0N4L4"/>
<comment type="caution">
    <text evidence="2">The sequence shown here is derived from an EMBL/GenBank/DDBJ whole genome shotgun (WGS) entry which is preliminary data.</text>
</comment>
<name>A0ABD0N4L4_CIRMR</name>
<feature type="region of interest" description="Disordered" evidence="1">
    <location>
        <begin position="86"/>
        <end position="128"/>
    </location>
</feature>
<feature type="compositionally biased region" description="Polar residues" evidence="1">
    <location>
        <begin position="117"/>
        <end position="126"/>
    </location>
</feature>
<gene>
    <name evidence="2" type="ORF">M9458_048319</name>
</gene>
<dbReference type="EMBL" id="JAMKFB020000024">
    <property type="protein sequence ID" value="KAL0157073.1"/>
    <property type="molecule type" value="Genomic_DNA"/>
</dbReference>
<reference evidence="2 3" key="1">
    <citation type="submission" date="2024-05" db="EMBL/GenBank/DDBJ databases">
        <title>Genome sequencing and assembly of Indian major carp, Cirrhinus mrigala (Hamilton, 1822).</title>
        <authorList>
            <person name="Mohindra V."/>
            <person name="Chowdhury L.M."/>
            <person name="Lal K."/>
            <person name="Jena J.K."/>
        </authorList>
    </citation>
    <scope>NUCLEOTIDE SEQUENCE [LARGE SCALE GENOMIC DNA]</scope>
    <source>
        <strain evidence="2">CM1030</strain>
        <tissue evidence="2">Blood</tissue>
    </source>
</reference>